<name>A0AAU9F0I6_9BACT</name>
<dbReference type="InterPro" id="IPR001279">
    <property type="entry name" value="Metallo-B-lactamas"/>
</dbReference>
<dbReference type="SMART" id="SM00849">
    <property type="entry name" value="Lactamase_B"/>
    <property type="match status" value="1"/>
</dbReference>
<evidence type="ECO:0000313" key="7">
    <source>
        <dbReference type="EMBL" id="BEQ14732.1"/>
    </source>
</evidence>
<evidence type="ECO:0000256" key="1">
    <source>
        <dbReference type="ARBA" id="ARBA00001947"/>
    </source>
</evidence>
<sequence>MSFEIVPLTLCYYQAEKGYMTYMTGYGQNIIRPFVVWFIKGTSKNIIVDSGIESQDYRDYHPGFKDLEITHLQSFDEALTSVGITPEQVDIVVQTHLHFDHCYNLRRCINAEVLVQKAELDFAMDPVPYAGIYRPELWEGANLKLIEGEYEIEPGLTLLPVPGHAAGGQAVLVDTNSGTVAIAGMCTCQENFYPEAGHPMVGDDHTLLPGILLNARDAYESMVRLRSRADKILALHDPDILQQKIIS</sequence>
<dbReference type="AlphaFoldDB" id="A0AAU9F0I6"/>
<dbReference type="SUPFAM" id="SSF56281">
    <property type="entry name" value="Metallo-hydrolase/oxidoreductase"/>
    <property type="match status" value="1"/>
</dbReference>
<keyword evidence="3" id="KW-0479">Metal-binding</keyword>
<dbReference type="GO" id="GO:0016787">
    <property type="term" value="F:hydrolase activity"/>
    <property type="evidence" value="ECO:0007669"/>
    <property type="project" value="UniProtKB-KW"/>
</dbReference>
<dbReference type="PANTHER" id="PTHR42978:SF7">
    <property type="entry name" value="METALLO-HYDROLASE RV2300C-RELATED"/>
    <property type="match status" value="1"/>
</dbReference>
<dbReference type="CDD" id="cd07729">
    <property type="entry name" value="AHL_lactonase_MBL-fold"/>
    <property type="match status" value="1"/>
</dbReference>
<evidence type="ECO:0000256" key="5">
    <source>
        <dbReference type="ARBA" id="ARBA00022833"/>
    </source>
</evidence>
<accession>A0AAU9F0I6</accession>
<dbReference type="Gene3D" id="3.60.15.10">
    <property type="entry name" value="Ribonuclease Z/Hydroxyacylglutathione hydrolase-like"/>
    <property type="match status" value="1"/>
</dbReference>
<feature type="domain" description="Metallo-beta-lactamase" evidence="6">
    <location>
        <begin position="33"/>
        <end position="236"/>
    </location>
</feature>
<dbReference type="Proteomes" id="UP001366166">
    <property type="component" value="Chromosome"/>
</dbReference>
<protein>
    <submittedName>
        <fullName evidence="7">MBL fold metallo-hydrolase</fullName>
    </submittedName>
</protein>
<dbReference type="PANTHER" id="PTHR42978">
    <property type="entry name" value="QUORUM-QUENCHING LACTONASE YTNP-RELATED-RELATED"/>
    <property type="match status" value="1"/>
</dbReference>
<evidence type="ECO:0000256" key="2">
    <source>
        <dbReference type="ARBA" id="ARBA00007749"/>
    </source>
</evidence>
<keyword evidence="5" id="KW-0862">Zinc</keyword>
<reference evidence="8" key="1">
    <citation type="journal article" date="2023" name="Arch. Microbiol.">
        <title>Desulfoferula mesophilus gen. nov. sp. nov., a mesophilic sulfate-reducing bacterium isolated from a brackish lake sediment.</title>
        <authorList>
            <person name="Watanabe T."/>
            <person name="Yabe T."/>
            <person name="Tsuji J.M."/>
            <person name="Fukui M."/>
        </authorList>
    </citation>
    <scope>NUCLEOTIDE SEQUENCE [LARGE SCALE GENOMIC DNA]</scope>
    <source>
        <strain evidence="8">12FAK</strain>
    </source>
</reference>
<gene>
    <name evidence="7" type="ORF">FAK_17980</name>
</gene>
<evidence type="ECO:0000313" key="8">
    <source>
        <dbReference type="Proteomes" id="UP001366166"/>
    </source>
</evidence>
<dbReference type="InterPro" id="IPR051013">
    <property type="entry name" value="MBL_superfamily_lactonases"/>
</dbReference>
<evidence type="ECO:0000259" key="6">
    <source>
        <dbReference type="SMART" id="SM00849"/>
    </source>
</evidence>
<dbReference type="GO" id="GO:0046872">
    <property type="term" value="F:metal ion binding"/>
    <property type="evidence" value="ECO:0007669"/>
    <property type="project" value="UniProtKB-KW"/>
</dbReference>
<evidence type="ECO:0000256" key="4">
    <source>
        <dbReference type="ARBA" id="ARBA00022801"/>
    </source>
</evidence>
<dbReference type="EMBL" id="AP028679">
    <property type="protein sequence ID" value="BEQ14732.1"/>
    <property type="molecule type" value="Genomic_DNA"/>
</dbReference>
<proteinExistence type="inferred from homology"/>
<organism evidence="7 8">
    <name type="scientific">Desulfoferula mesophila</name>
    <dbReference type="NCBI Taxonomy" id="3058419"/>
    <lineage>
        <taxon>Bacteria</taxon>
        <taxon>Pseudomonadati</taxon>
        <taxon>Thermodesulfobacteriota</taxon>
        <taxon>Desulfarculia</taxon>
        <taxon>Desulfarculales</taxon>
        <taxon>Desulfarculaceae</taxon>
        <taxon>Desulfoferula</taxon>
    </lineage>
</organism>
<dbReference type="RefSeq" id="WP_338606426.1">
    <property type="nucleotide sequence ID" value="NZ_AP028679.1"/>
</dbReference>
<keyword evidence="4" id="KW-0378">Hydrolase</keyword>
<keyword evidence="8" id="KW-1185">Reference proteome</keyword>
<dbReference type="Pfam" id="PF00753">
    <property type="entry name" value="Lactamase_B"/>
    <property type="match status" value="1"/>
</dbReference>
<dbReference type="InterPro" id="IPR036866">
    <property type="entry name" value="RibonucZ/Hydroxyglut_hydro"/>
</dbReference>
<comment type="cofactor">
    <cofactor evidence="1">
        <name>Zn(2+)</name>
        <dbReference type="ChEBI" id="CHEBI:29105"/>
    </cofactor>
</comment>
<comment type="similarity">
    <text evidence="2">Belongs to the metallo-beta-lactamase superfamily.</text>
</comment>
<evidence type="ECO:0000256" key="3">
    <source>
        <dbReference type="ARBA" id="ARBA00022723"/>
    </source>
</evidence>
<dbReference type="KEGG" id="dmp:FAK_17980"/>